<proteinExistence type="predicted"/>
<name>A0A263BRI6_9BACI</name>
<gene>
    <name evidence="1" type="ORF">CIB95_12890</name>
</gene>
<dbReference type="InterPro" id="IPR014825">
    <property type="entry name" value="DNA_alkylation"/>
</dbReference>
<dbReference type="PANTHER" id="PTHR41291">
    <property type="entry name" value="DNA ALKYLATION REPAIR PROTEIN"/>
    <property type="match status" value="1"/>
</dbReference>
<reference evidence="1 2" key="2">
    <citation type="submission" date="2017-09" db="EMBL/GenBank/DDBJ databases">
        <title>Bacillus patelloidae sp. nov., isolated from the intestinal tract of a marine limpet.</title>
        <authorList>
            <person name="Liu R."/>
            <person name="Dong C."/>
            <person name="Shao Z."/>
        </authorList>
    </citation>
    <scope>NUCLEOTIDE SEQUENCE [LARGE SCALE GENOMIC DNA]</scope>
    <source>
        <strain evidence="1 2">SA5d-4</strain>
    </source>
</reference>
<evidence type="ECO:0000313" key="1">
    <source>
        <dbReference type="EMBL" id="OZM56305.1"/>
    </source>
</evidence>
<dbReference type="RefSeq" id="WP_094925781.1">
    <property type="nucleotide sequence ID" value="NZ_NPIA01000007.1"/>
</dbReference>
<dbReference type="InterPro" id="IPR016024">
    <property type="entry name" value="ARM-type_fold"/>
</dbReference>
<evidence type="ECO:0000313" key="2">
    <source>
        <dbReference type="Proteomes" id="UP000217083"/>
    </source>
</evidence>
<reference evidence="2" key="1">
    <citation type="submission" date="2017-08" db="EMBL/GenBank/DDBJ databases">
        <authorList>
            <person name="Huang Z."/>
        </authorList>
    </citation>
    <scope>NUCLEOTIDE SEQUENCE [LARGE SCALE GENOMIC DNA]</scope>
    <source>
        <strain evidence="2">SA5d-4</strain>
    </source>
</reference>
<dbReference type="AlphaFoldDB" id="A0A263BRI6"/>
<keyword evidence="2" id="KW-1185">Reference proteome</keyword>
<organism evidence="1 2">
    <name type="scientific">Lottiidibacillus patelloidae</name>
    <dbReference type="NCBI Taxonomy" id="2670334"/>
    <lineage>
        <taxon>Bacteria</taxon>
        <taxon>Bacillati</taxon>
        <taxon>Bacillota</taxon>
        <taxon>Bacilli</taxon>
        <taxon>Bacillales</taxon>
        <taxon>Bacillaceae</taxon>
        <taxon>Lottiidibacillus</taxon>
    </lineage>
</organism>
<dbReference type="Pfam" id="PF08713">
    <property type="entry name" value="DNA_alkylation"/>
    <property type="match status" value="1"/>
</dbReference>
<dbReference type="Proteomes" id="UP000217083">
    <property type="component" value="Unassembled WGS sequence"/>
</dbReference>
<comment type="caution">
    <text evidence="1">The sequence shown here is derived from an EMBL/GenBank/DDBJ whole genome shotgun (WGS) entry which is preliminary data.</text>
</comment>
<dbReference type="CDD" id="cd06561">
    <property type="entry name" value="AlkD_like"/>
    <property type="match status" value="1"/>
</dbReference>
<protein>
    <submittedName>
        <fullName evidence="1">DNA alkylation repair protein</fullName>
    </submittedName>
</protein>
<sequence length="236" mass="26965">MTLEEMMDKLEQLGSEQTKKTFMNHGAKEPFYGVKVGDLKKHLVKHVKKDQELAKELYRTGNSDAMYLAGLTVNPKLMSKDELQQWVKNAYWYMLSEYTVAWVAAESPYALELAREWIDSENEQIATAGWSTYANYLSITPDEELDINEIRELLNRIEETIHDEKNRVRYTMNGFVIAVGSFVKALHEEAHIVAEKIGKVQVDVGNTACKVPLARDYIQKVEARGKVGVKKKTCIC</sequence>
<dbReference type="SUPFAM" id="SSF48371">
    <property type="entry name" value="ARM repeat"/>
    <property type="match status" value="1"/>
</dbReference>
<dbReference type="EMBL" id="NPIA01000007">
    <property type="protein sequence ID" value="OZM56305.1"/>
    <property type="molecule type" value="Genomic_DNA"/>
</dbReference>
<dbReference type="PANTHER" id="PTHR41291:SF1">
    <property type="entry name" value="DNA ALKYLATION REPAIR PROTEIN"/>
    <property type="match status" value="1"/>
</dbReference>
<dbReference type="Gene3D" id="1.25.10.90">
    <property type="match status" value="1"/>
</dbReference>
<accession>A0A263BRI6</accession>